<evidence type="ECO:0000313" key="7">
    <source>
        <dbReference type="EMBL" id="TLD69811.1"/>
    </source>
</evidence>
<evidence type="ECO:0000256" key="2">
    <source>
        <dbReference type="ARBA" id="ARBA00022723"/>
    </source>
</evidence>
<dbReference type="InterPro" id="IPR009056">
    <property type="entry name" value="Cyt_c-like_dom"/>
</dbReference>
<keyword evidence="2 4" id="KW-0479">Metal-binding</keyword>
<dbReference type="Pfam" id="PF06283">
    <property type="entry name" value="ThuA"/>
    <property type="match status" value="2"/>
</dbReference>
<dbReference type="InterPro" id="IPR013427">
    <property type="entry name" value="Haem-bd_dom_put"/>
</dbReference>
<dbReference type="InterPro" id="IPR029062">
    <property type="entry name" value="Class_I_gatase-like"/>
</dbReference>
<feature type="chain" id="PRO_5024446959" description="Cytochrome c domain-containing protein" evidence="5">
    <location>
        <begin position="22"/>
        <end position="1704"/>
    </location>
</feature>
<dbReference type="Proteomes" id="UP000306196">
    <property type="component" value="Unassembled WGS sequence"/>
</dbReference>
<dbReference type="NCBIfam" id="TIGR02603">
    <property type="entry name" value="CxxCH_TIGR02603"/>
    <property type="match status" value="1"/>
</dbReference>
<keyword evidence="5" id="KW-0732">Signal</keyword>
<keyword evidence="3 4" id="KW-0408">Iron</keyword>
<dbReference type="InterPro" id="IPR011042">
    <property type="entry name" value="6-blade_b-propeller_TolB-like"/>
</dbReference>
<sequence length="1704" mass="186295">MKFLFALVVGLSWLLASSSYAADPLRVYIRSGPKSHGPGQHDYPQFLKDWVPLLNERGAQASGANEFPTREQLEKTDVLILHAQEAGNINLGEERKNLLEFVNRGGGIVVIHAGIVARDHEWFKGIVGGSWKHGQTKWLEGPMSLYFTDRENPITKECSNFDLDDEIYYDMDLLPEVNILAAAYTPKASGARNADALKKAEKSTEGGKRVSIYDIQPQMWTYEKDNYRAFVSIPGHLYENFSHNSIRTMLLRGIAWAGKRENVDELCKAEELADALRYPEGGPTRPELAAMKIEVHPEFDLSLVAAEPLINKAMNIDWDEKGRMWVAETPEYPNGLRKANTEEWKESGSVKPGEYERDPIDCISILTDTNGDGVMDKKKVFADKLELVTSFVLYKNGVIACAAPDIWFLEDTDGDEVADKRTKLYTGLGTADTHAVMNNLRWGQDGWIYATHGYSAGDVIALGAGANTEPVRISSGVVRFRPDGTAIEAFSSKGGNTWGLCMTWDGECFWTQPTSGTVFFHTVLPEYLLAKGKVPGANGWKGMITAQKSYPLLQWEQQAYVQIDQVGAFTAAAGCAIYEGGAWPDKWNYSYFTGEPTINLVHHQFVKKDGVSYRTEKEAGREETEFMRSGDLWFRPIETRIGPDGALYVIDFYNQAVIHNDTRGPLHGPANAAVRPDRDHYFGRIWKVQHKEAKKVEVPVLEKGGMDGLMKVLLESPNAHQKMNAMRLLAESPDFLVTMAKSSVEDDRKRASLFMMNASFDGKASQVDGYEFNRQEFLKLDEKQQGEIVQALLRADIGNASPMDAVFLGSYTSAAEVRSALLKVYEEATEDWTRSAVLIAARADGPLFIEDAMKREPSAAMDHLVDLLTPLLLEEADESRVRELLAAVAQGPVDAEGLQMVVMRHLAKGNLMKLKMDEALVKSFETMLSRPRLASVALPLIARLDVDGRLKEAIDGQTVVLSGRLQDESVGVGDRLFAAQAMIGLGDKSLLKVVMEVLLNPDSPEDLQRGMVSALSEGGGMMELAEGYGALSPALKAVAFDEILKRPEATMAWLNAVEEEKVKALEIGPGNVARLRTHPNREVALRASKLMDKLNPGAKAKGEIVARLLPEVVKPGNVENGKVMFAAACAVCHKFGDVGLRDVGPPLTGMGAHGAAELLTHVVDPNREVDPSFWQWNISTKKGESYAGIIVSENAASVTLRHQGGDVEIRKVDIASRENTHRSLMPEGLDALGAEVLRDILAFMTAGDAKFRVVDLREAYTADARRGLFAKEEATNDSVFPVKYGNIEVEGIPFFLMDPAKSGNGLNLVVLKGGWEKAVAQGYPQRVELGLNVAAKRLHLLSGIAGWGWPATKDQRGAMKVSVIHADGQVEVTELLNGVAFADYNREIEVPGSKLVEGVVKRGQLRLISLEVKKPGPITKVVLESYDNGVTPVVLAVTADLEGSAGFVVDQGKPAAVVPAVKVEEGPKEGGKGDGPLVSAGEAAWEQGKSKVLVIGGGSSHDFAKYFGTTDVETLKAGGFSVVYTEDRDQAVAELANADVAVISVNRRFFDTPAYRKALMDFAEAGKGIVMLHPGTWYAYPEWPELNAQIVGGGSRGHDKLGEFTVKVVNKDHAVMRGMPESFKVVDELYYVNAEGVPEGTVGIEVLAETSPSEKYGKPHPSVWLAKHPKARVVNIALGHDGRVHDLEAFKVLLKNAVGHAGGK</sequence>
<evidence type="ECO:0000259" key="6">
    <source>
        <dbReference type="PROSITE" id="PS51007"/>
    </source>
</evidence>
<dbReference type="InterPro" id="IPR029010">
    <property type="entry name" value="ThuA-like"/>
</dbReference>
<dbReference type="InterPro" id="IPR036909">
    <property type="entry name" value="Cyt_c-like_dom_sf"/>
</dbReference>
<dbReference type="SUPFAM" id="SSF52317">
    <property type="entry name" value="Class I glutamine amidotransferase-like"/>
    <property type="match status" value="2"/>
</dbReference>
<accession>A0A5R8KC02</accession>
<dbReference type="GO" id="GO:0009055">
    <property type="term" value="F:electron transfer activity"/>
    <property type="evidence" value="ECO:0007669"/>
    <property type="project" value="InterPro"/>
</dbReference>
<keyword evidence="8" id="KW-1185">Reference proteome</keyword>
<evidence type="ECO:0000256" key="3">
    <source>
        <dbReference type="ARBA" id="ARBA00023004"/>
    </source>
</evidence>
<evidence type="ECO:0000256" key="5">
    <source>
        <dbReference type="SAM" id="SignalP"/>
    </source>
</evidence>
<dbReference type="PROSITE" id="PS51007">
    <property type="entry name" value="CYTC"/>
    <property type="match status" value="1"/>
</dbReference>
<dbReference type="EMBL" id="VAUV01000011">
    <property type="protein sequence ID" value="TLD69811.1"/>
    <property type="molecule type" value="Genomic_DNA"/>
</dbReference>
<dbReference type="InterPro" id="IPR013428">
    <property type="entry name" value="Membrane-bound_put_N"/>
</dbReference>
<dbReference type="SUPFAM" id="SSF46626">
    <property type="entry name" value="Cytochrome c"/>
    <property type="match status" value="1"/>
</dbReference>
<dbReference type="SUPFAM" id="SSF50952">
    <property type="entry name" value="Soluble quinoprotein glucose dehydrogenase"/>
    <property type="match status" value="1"/>
</dbReference>
<protein>
    <recommendedName>
        <fullName evidence="6">Cytochrome c domain-containing protein</fullName>
    </recommendedName>
</protein>
<proteinExistence type="predicted"/>
<evidence type="ECO:0000256" key="1">
    <source>
        <dbReference type="ARBA" id="ARBA00022617"/>
    </source>
</evidence>
<reference evidence="7 8" key="1">
    <citation type="submission" date="2019-05" db="EMBL/GenBank/DDBJ databases">
        <title>Verrucobacter flavum gen. nov., sp. nov. a new member of the family Verrucomicrobiaceae.</title>
        <authorList>
            <person name="Szuroczki S."/>
            <person name="Abbaszade G."/>
            <person name="Szabo A."/>
            <person name="Felfoldi T."/>
            <person name="Schumann P."/>
            <person name="Boka K."/>
            <person name="Keki Z."/>
            <person name="Toumi M."/>
            <person name="Toth E."/>
        </authorList>
    </citation>
    <scope>NUCLEOTIDE SEQUENCE [LARGE SCALE GENOMIC DNA]</scope>
    <source>
        <strain evidence="7 8">MG-N-17</strain>
    </source>
</reference>
<dbReference type="Pfam" id="PF23500">
    <property type="entry name" value="DUF7133"/>
    <property type="match status" value="1"/>
</dbReference>
<dbReference type="Gene3D" id="2.120.10.30">
    <property type="entry name" value="TolB, C-terminal domain"/>
    <property type="match status" value="1"/>
</dbReference>
<comment type="caution">
    <text evidence="7">The sequence shown here is derived from an EMBL/GenBank/DDBJ whole genome shotgun (WGS) entry which is preliminary data.</text>
</comment>
<organism evidence="7 8">
    <name type="scientific">Phragmitibacter flavus</name>
    <dbReference type="NCBI Taxonomy" id="2576071"/>
    <lineage>
        <taxon>Bacteria</taxon>
        <taxon>Pseudomonadati</taxon>
        <taxon>Verrucomicrobiota</taxon>
        <taxon>Verrucomicrobiia</taxon>
        <taxon>Verrucomicrobiales</taxon>
        <taxon>Verrucomicrobiaceae</taxon>
        <taxon>Phragmitibacter</taxon>
    </lineage>
</organism>
<evidence type="ECO:0000313" key="8">
    <source>
        <dbReference type="Proteomes" id="UP000306196"/>
    </source>
</evidence>
<dbReference type="GO" id="GO:0020037">
    <property type="term" value="F:heme binding"/>
    <property type="evidence" value="ECO:0007669"/>
    <property type="project" value="InterPro"/>
</dbReference>
<keyword evidence="1 4" id="KW-0349">Heme</keyword>
<feature type="signal peptide" evidence="5">
    <location>
        <begin position="1"/>
        <end position="21"/>
    </location>
</feature>
<dbReference type="InterPro" id="IPR055557">
    <property type="entry name" value="DUF7133"/>
</dbReference>
<dbReference type="Gene3D" id="1.10.760.10">
    <property type="entry name" value="Cytochrome c-like domain"/>
    <property type="match status" value="1"/>
</dbReference>
<gene>
    <name evidence="7" type="ORF">FEM03_15925</name>
</gene>
<dbReference type="OrthoDB" id="174301at2"/>
<dbReference type="NCBIfam" id="TIGR02604">
    <property type="entry name" value="Piru_Ver_Nterm"/>
    <property type="match status" value="1"/>
</dbReference>
<dbReference type="PANTHER" id="PTHR33546:SF1">
    <property type="entry name" value="LARGE, MULTIFUNCTIONAL SECRETED PROTEIN"/>
    <property type="match status" value="1"/>
</dbReference>
<dbReference type="Gene3D" id="3.40.50.880">
    <property type="match status" value="2"/>
</dbReference>
<dbReference type="GO" id="GO:0046872">
    <property type="term" value="F:metal ion binding"/>
    <property type="evidence" value="ECO:0007669"/>
    <property type="project" value="UniProtKB-KW"/>
</dbReference>
<dbReference type="PANTHER" id="PTHR33546">
    <property type="entry name" value="LARGE, MULTIFUNCTIONAL SECRETED PROTEIN-RELATED"/>
    <property type="match status" value="1"/>
</dbReference>
<evidence type="ECO:0000256" key="4">
    <source>
        <dbReference type="PROSITE-ProRule" id="PRU00433"/>
    </source>
</evidence>
<feature type="domain" description="Cytochrome c" evidence="6">
    <location>
        <begin position="1116"/>
        <end position="1248"/>
    </location>
</feature>
<dbReference type="RefSeq" id="WP_138087269.1">
    <property type="nucleotide sequence ID" value="NZ_VAUV01000011.1"/>
</dbReference>
<dbReference type="InterPro" id="IPR011041">
    <property type="entry name" value="Quinoprot_gluc/sorb_DH_b-prop"/>
</dbReference>
<name>A0A5R8KC02_9BACT</name>